<feature type="compositionally biased region" description="Polar residues" evidence="6">
    <location>
        <begin position="317"/>
        <end position="328"/>
    </location>
</feature>
<accession>A0AAD6I661</accession>
<feature type="transmembrane region" description="Helical" evidence="7">
    <location>
        <begin position="47"/>
        <end position="67"/>
    </location>
</feature>
<dbReference type="PANTHER" id="PTHR33048">
    <property type="entry name" value="PTH11-LIKE INTEGRAL MEMBRANE PROTEIN (AFU_ORTHOLOGUE AFUA_5G11245)"/>
    <property type="match status" value="1"/>
</dbReference>
<name>A0AAD6I661_PENCN</name>
<feature type="domain" description="Rhodopsin" evidence="8">
    <location>
        <begin position="31"/>
        <end position="272"/>
    </location>
</feature>
<keyword evidence="3 7" id="KW-1133">Transmembrane helix</keyword>
<dbReference type="InterPro" id="IPR052337">
    <property type="entry name" value="SAT4-like"/>
</dbReference>
<proteinExistence type="inferred from homology"/>
<feature type="transmembrane region" description="Helical" evidence="7">
    <location>
        <begin position="128"/>
        <end position="150"/>
    </location>
</feature>
<feature type="transmembrane region" description="Helical" evidence="7">
    <location>
        <begin position="246"/>
        <end position="270"/>
    </location>
</feature>
<feature type="transmembrane region" description="Helical" evidence="7">
    <location>
        <begin position="14"/>
        <end position="35"/>
    </location>
</feature>
<comment type="similarity">
    <text evidence="5">Belongs to the SAT4 family.</text>
</comment>
<organism evidence="9 10">
    <name type="scientific">Penicillium canescens</name>
    <dbReference type="NCBI Taxonomy" id="5083"/>
    <lineage>
        <taxon>Eukaryota</taxon>
        <taxon>Fungi</taxon>
        <taxon>Dikarya</taxon>
        <taxon>Ascomycota</taxon>
        <taxon>Pezizomycotina</taxon>
        <taxon>Eurotiomycetes</taxon>
        <taxon>Eurotiomycetidae</taxon>
        <taxon>Eurotiales</taxon>
        <taxon>Aspergillaceae</taxon>
        <taxon>Penicillium</taxon>
    </lineage>
</organism>
<keyword evidence="4 7" id="KW-0472">Membrane</keyword>
<feature type="region of interest" description="Disordered" evidence="6">
    <location>
        <begin position="317"/>
        <end position="336"/>
    </location>
</feature>
<comment type="subcellular location">
    <subcellularLocation>
        <location evidence="1">Membrane</location>
        <topology evidence="1">Multi-pass membrane protein</topology>
    </subcellularLocation>
</comment>
<evidence type="ECO:0000259" key="8">
    <source>
        <dbReference type="Pfam" id="PF20684"/>
    </source>
</evidence>
<evidence type="ECO:0000256" key="7">
    <source>
        <dbReference type="SAM" id="Phobius"/>
    </source>
</evidence>
<evidence type="ECO:0000313" key="10">
    <source>
        <dbReference type="Proteomes" id="UP001219568"/>
    </source>
</evidence>
<reference evidence="9" key="2">
    <citation type="submission" date="2023-01" db="EMBL/GenBank/DDBJ databases">
        <authorList>
            <person name="Petersen C."/>
        </authorList>
    </citation>
    <scope>NUCLEOTIDE SEQUENCE</scope>
    <source>
        <strain evidence="9">IBT 15450</strain>
    </source>
</reference>
<dbReference type="PANTHER" id="PTHR33048:SF47">
    <property type="entry name" value="INTEGRAL MEMBRANE PROTEIN-RELATED"/>
    <property type="match status" value="1"/>
</dbReference>
<dbReference type="GO" id="GO:0016020">
    <property type="term" value="C:membrane"/>
    <property type="evidence" value="ECO:0007669"/>
    <property type="project" value="UniProtKB-SubCell"/>
</dbReference>
<evidence type="ECO:0000256" key="4">
    <source>
        <dbReference type="ARBA" id="ARBA00023136"/>
    </source>
</evidence>
<dbReference type="Proteomes" id="UP001219568">
    <property type="component" value="Unassembled WGS sequence"/>
</dbReference>
<dbReference type="EMBL" id="JAQJZL010000010">
    <property type="protein sequence ID" value="KAJ6034637.1"/>
    <property type="molecule type" value="Genomic_DNA"/>
</dbReference>
<dbReference type="InterPro" id="IPR049326">
    <property type="entry name" value="Rhodopsin_dom_fungi"/>
</dbReference>
<dbReference type="AlphaFoldDB" id="A0AAD6I661"/>
<evidence type="ECO:0000256" key="5">
    <source>
        <dbReference type="ARBA" id="ARBA00038359"/>
    </source>
</evidence>
<dbReference type="Pfam" id="PF20684">
    <property type="entry name" value="Fung_rhodopsin"/>
    <property type="match status" value="1"/>
</dbReference>
<evidence type="ECO:0000256" key="1">
    <source>
        <dbReference type="ARBA" id="ARBA00004141"/>
    </source>
</evidence>
<comment type="caution">
    <text evidence="9">The sequence shown here is derived from an EMBL/GenBank/DDBJ whole genome shotgun (WGS) entry which is preliminary data.</text>
</comment>
<keyword evidence="2 7" id="KW-0812">Transmembrane</keyword>
<keyword evidence="10" id="KW-1185">Reference proteome</keyword>
<protein>
    <recommendedName>
        <fullName evidence="8">Rhodopsin domain-containing protein</fullName>
    </recommendedName>
</protein>
<feature type="transmembrane region" description="Helical" evidence="7">
    <location>
        <begin position="207"/>
        <end position="226"/>
    </location>
</feature>
<sequence length="351" mass="39178">MEQSNRIAYCGDQLIGVSITIAILQTIIVGARFYTRYWQRLATGIDDYLMIPALLASLGQAGLYIYLVKQGGVGYHLAYVMRTPQKLVTLQKGLYANEILDFPFTVTPAKLSILVFYARIFSVRPFRIFAYIIGAVVLCHGIGVLFAAIFQCSPIAYTWDSTIVGTCVNQQAFYRWVSPPNILTDVLILVMPLPYVWKLHTSLGHKLALTGVFLLGSLGTVFSILRMTTFFQESATTDPTWVSVKLGIWTILEGGIIISAACLPSIWPLISRILPQSLLMTQSSKKQLPRYDYHRSSRNANVGEGFSRLGNDSSEGIKWSNNVETSRAQSDRHTDETELMSLQSISRVRMA</sequence>
<evidence type="ECO:0000313" key="9">
    <source>
        <dbReference type="EMBL" id="KAJ6034637.1"/>
    </source>
</evidence>
<evidence type="ECO:0000256" key="2">
    <source>
        <dbReference type="ARBA" id="ARBA00022692"/>
    </source>
</evidence>
<gene>
    <name evidence="9" type="ORF">N7460_008812</name>
</gene>
<reference evidence="9" key="1">
    <citation type="journal article" date="2023" name="IMA Fungus">
        <title>Comparative genomic study of the Penicillium genus elucidates a diverse pangenome and 15 lateral gene transfer events.</title>
        <authorList>
            <person name="Petersen C."/>
            <person name="Sorensen T."/>
            <person name="Nielsen M.R."/>
            <person name="Sondergaard T.E."/>
            <person name="Sorensen J.L."/>
            <person name="Fitzpatrick D.A."/>
            <person name="Frisvad J.C."/>
            <person name="Nielsen K.L."/>
        </authorList>
    </citation>
    <scope>NUCLEOTIDE SEQUENCE</scope>
    <source>
        <strain evidence="9">IBT 15450</strain>
    </source>
</reference>
<evidence type="ECO:0000256" key="3">
    <source>
        <dbReference type="ARBA" id="ARBA00022989"/>
    </source>
</evidence>
<evidence type="ECO:0000256" key="6">
    <source>
        <dbReference type="SAM" id="MobiDB-lite"/>
    </source>
</evidence>